<dbReference type="PANTHER" id="PTHR46332">
    <property type="entry name" value="ASPARTATE BETA-HYDROXYLASE DOMAIN-CONTAINING PROTEIN 2"/>
    <property type="match status" value="1"/>
</dbReference>
<organism evidence="6 7">
    <name type="scientific">Paraphotobacterium marinum</name>
    <dbReference type="NCBI Taxonomy" id="1755811"/>
    <lineage>
        <taxon>Bacteria</taxon>
        <taxon>Pseudomonadati</taxon>
        <taxon>Pseudomonadota</taxon>
        <taxon>Gammaproteobacteria</taxon>
        <taxon>Vibrionales</taxon>
        <taxon>Vibrionaceae</taxon>
        <taxon>Paraphotobacterium</taxon>
    </lineage>
</organism>
<feature type="transmembrane region" description="Helical" evidence="4">
    <location>
        <begin position="12"/>
        <end position="32"/>
    </location>
</feature>
<dbReference type="AlphaFoldDB" id="A0A220VFG9"/>
<keyword evidence="3" id="KW-0560">Oxidoreductase</keyword>
<dbReference type="Pfam" id="PF05118">
    <property type="entry name" value="Asp_Arg_Hydrox"/>
    <property type="match status" value="1"/>
</dbReference>
<dbReference type="OrthoDB" id="21665at2"/>
<dbReference type="RefSeq" id="WP_089074015.1">
    <property type="nucleotide sequence ID" value="NZ_CBCSAM010000002.1"/>
</dbReference>
<dbReference type="Gene3D" id="2.60.120.330">
    <property type="entry name" value="B-lactam Antibiotic, Isopenicillin N Synthase, Chain"/>
    <property type="match status" value="1"/>
</dbReference>
<keyword evidence="4" id="KW-1133">Transmembrane helix</keyword>
<dbReference type="SUPFAM" id="SSF51197">
    <property type="entry name" value="Clavaminate synthase-like"/>
    <property type="match status" value="1"/>
</dbReference>
<evidence type="ECO:0000313" key="7">
    <source>
        <dbReference type="Proteomes" id="UP000242175"/>
    </source>
</evidence>
<dbReference type="PANTHER" id="PTHR46332:SF5">
    <property type="entry name" value="ASPARTATE BETA-HYDROXYLASE DOMAIN CONTAINING 2"/>
    <property type="match status" value="1"/>
</dbReference>
<evidence type="ECO:0000256" key="3">
    <source>
        <dbReference type="ARBA" id="ARBA00023002"/>
    </source>
</evidence>
<proteinExistence type="inferred from homology"/>
<keyword evidence="2" id="KW-0223">Dioxygenase</keyword>
<sequence>MVKKQNGNWSNTLLIIKILIIVYILISIIYTCRRGKVRYKITRQLTDHSTFMSPINFPMYIFSKVDTKPYIPTNEVENLDILQKNWKMIRDEALTLDELGLIKTSDKLDDAGFNSFFKKGWSRFYLKWYGASIPSAAKRCPKTTELIESLPNVKAAMFARLKPGSRLGLHRDPFAGSLRYHLGLITPNNDKAYIRVDGEDYVWTDGGDVLFDETYLHEALNHTDQERIILLCDIERPTTNIIATYYNKLVSNILLRSSAAPNEMGDKTGGINKAFKYLYQIRILGKKLKSSNKTLYYIVKYCLFIFLLWLIFW</sequence>
<keyword evidence="7" id="KW-1185">Reference proteome</keyword>
<name>A0A220VFG9_9GAMM</name>
<dbReference type="Proteomes" id="UP000242175">
    <property type="component" value="Chromosome small"/>
</dbReference>
<evidence type="ECO:0000256" key="1">
    <source>
        <dbReference type="ARBA" id="ARBA00007730"/>
    </source>
</evidence>
<dbReference type="InterPro" id="IPR027443">
    <property type="entry name" value="IPNS-like_sf"/>
</dbReference>
<feature type="transmembrane region" description="Helical" evidence="4">
    <location>
        <begin position="294"/>
        <end position="312"/>
    </location>
</feature>
<evidence type="ECO:0000259" key="5">
    <source>
        <dbReference type="Pfam" id="PF05118"/>
    </source>
</evidence>
<dbReference type="GO" id="GO:0051213">
    <property type="term" value="F:dioxygenase activity"/>
    <property type="evidence" value="ECO:0007669"/>
    <property type="project" value="UniProtKB-KW"/>
</dbReference>
<dbReference type="InterPro" id="IPR007803">
    <property type="entry name" value="Asp/Arg/Pro-Hydrxlase"/>
</dbReference>
<dbReference type="KEGG" id="pmai:CF386_08535"/>
<feature type="domain" description="Aspartyl/asparaginy/proline hydroxylase" evidence="5">
    <location>
        <begin position="83"/>
        <end position="237"/>
    </location>
</feature>
<evidence type="ECO:0000256" key="2">
    <source>
        <dbReference type="ARBA" id="ARBA00022964"/>
    </source>
</evidence>
<keyword evidence="4" id="KW-0472">Membrane</keyword>
<evidence type="ECO:0000313" key="6">
    <source>
        <dbReference type="EMBL" id="ASK79107.1"/>
    </source>
</evidence>
<reference evidence="6 7" key="1">
    <citation type="journal article" date="2016" name="Int. J. Syst. Evol. Microbiol.">
        <title>Paraphotobacterium marinum gen. nov., sp. nov., a member of the family Vibrionaceae, isolated from surface seawater.</title>
        <authorList>
            <person name="Huang Z."/>
            <person name="Dong C."/>
            <person name="Shao Z."/>
        </authorList>
    </citation>
    <scope>NUCLEOTIDE SEQUENCE [LARGE SCALE GENOMIC DNA]</scope>
    <source>
        <strain evidence="6 7">NSCS20N07D</strain>
    </source>
</reference>
<protein>
    <submittedName>
        <fullName evidence="6">Lipid A hydroxylase LpxO</fullName>
    </submittedName>
</protein>
<gene>
    <name evidence="6" type="ORF">CF386_08535</name>
</gene>
<dbReference type="EMBL" id="CP022356">
    <property type="protein sequence ID" value="ASK79107.1"/>
    <property type="molecule type" value="Genomic_DNA"/>
</dbReference>
<keyword evidence="4" id="KW-0812">Transmembrane</keyword>
<comment type="similarity">
    <text evidence="1">Belongs to the aspartyl/asparaginyl beta-hydroxylase family.</text>
</comment>
<evidence type="ECO:0000256" key="4">
    <source>
        <dbReference type="SAM" id="Phobius"/>
    </source>
</evidence>
<accession>A0A220VFG9</accession>
<dbReference type="InterPro" id="IPR051821">
    <property type="entry name" value="Asp/Asn_beta-hydroxylase"/>
</dbReference>